<dbReference type="GO" id="GO:0003676">
    <property type="term" value="F:nucleic acid binding"/>
    <property type="evidence" value="ECO:0007669"/>
    <property type="project" value="InterPro"/>
</dbReference>
<evidence type="ECO:0000313" key="3">
    <source>
        <dbReference type="EMBL" id="TCP70683.1"/>
    </source>
</evidence>
<organism evidence="3 4">
    <name type="scientific">Baia soyae</name>
    <dbReference type="NCBI Taxonomy" id="1544746"/>
    <lineage>
        <taxon>Bacteria</taxon>
        <taxon>Bacillati</taxon>
        <taxon>Bacillota</taxon>
        <taxon>Bacilli</taxon>
        <taxon>Bacillales</taxon>
        <taxon>Thermoactinomycetaceae</taxon>
        <taxon>Baia</taxon>
    </lineage>
</organism>
<keyword evidence="3" id="KW-0378">Hydrolase</keyword>
<keyword evidence="3" id="KW-0540">Nuclease</keyword>
<comment type="similarity">
    <text evidence="1 2">Belongs to the UPF0102 family.</text>
</comment>
<dbReference type="NCBIfam" id="NF009154">
    <property type="entry name" value="PRK12497.3-3"/>
    <property type="match status" value="1"/>
</dbReference>
<dbReference type="SUPFAM" id="SSF52980">
    <property type="entry name" value="Restriction endonuclease-like"/>
    <property type="match status" value="1"/>
</dbReference>
<dbReference type="NCBIfam" id="TIGR00252">
    <property type="entry name" value="YraN family protein"/>
    <property type="match status" value="1"/>
</dbReference>
<dbReference type="HAMAP" id="MF_00048">
    <property type="entry name" value="UPF0102"/>
    <property type="match status" value="1"/>
</dbReference>
<reference evidence="3 4" key="1">
    <citation type="submission" date="2019-03" db="EMBL/GenBank/DDBJ databases">
        <title>Genomic Encyclopedia of Type Strains, Phase IV (KMG-IV): sequencing the most valuable type-strain genomes for metagenomic binning, comparative biology and taxonomic classification.</title>
        <authorList>
            <person name="Goeker M."/>
        </authorList>
    </citation>
    <scope>NUCLEOTIDE SEQUENCE [LARGE SCALE GENOMIC DNA]</scope>
    <source>
        <strain evidence="3 4">DSM 46831</strain>
    </source>
</reference>
<dbReference type="PANTHER" id="PTHR34039:SF1">
    <property type="entry name" value="UPF0102 PROTEIN YRAN"/>
    <property type="match status" value="1"/>
</dbReference>
<dbReference type="InterPro" id="IPR003509">
    <property type="entry name" value="UPF0102_YraN-like"/>
</dbReference>
<dbReference type="NCBIfam" id="NF009150">
    <property type="entry name" value="PRK12497.1-3"/>
    <property type="match status" value="1"/>
</dbReference>
<dbReference type="AlphaFoldDB" id="A0A4R2S2V0"/>
<dbReference type="GO" id="GO:0004519">
    <property type="term" value="F:endonuclease activity"/>
    <property type="evidence" value="ECO:0007669"/>
    <property type="project" value="UniProtKB-KW"/>
</dbReference>
<accession>A0A4R2S2V0</accession>
<comment type="caution">
    <text evidence="3">The sequence shown here is derived from an EMBL/GenBank/DDBJ whole genome shotgun (WGS) entry which is preliminary data.</text>
</comment>
<dbReference type="Gene3D" id="3.40.1350.10">
    <property type="match status" value="1"/>
</dbReference>
<dbReference type="Proteomes" id="UP000294746">
    <property type="component" value="Unassembled WGS sequence"/>
</dbReference>
<dbReference type="PANTHER" id="PTHR34039">
    <property type="entry name" value="UPF0102 PROTEIN YRAN"/>
    <property type="match status" value="1"/>
</dbReference>
<keyword evidence="4" id="KW-1185">Reference proteome</keyword>
<evidence type="ECO:0000256" key="1">
    <source>
        <dbReference type="ARBA" id="ARBA00006738"/>
    </source>
</evidence>
<dbReference type="Pfam" id="PF02021">
    <property type="entry name" value="UPF0102"/>
    <property type="match status" value="1"/>
</dbReference>
<dbReference type="OrthoDB" id="9802516at2"/>
<dbReference type="InterPro" id="IPR011335">
    <property type="entry name" value="Restrct_endonuc-II-like"/>
</dbReference>
<proteinExistence type="inferred from homology"/>
<evidence type="ECO:0000313" key="4">
    <source>
        <dbReference type="Proteomes" id="UP000294746"/>
    </source>
</evidence>
<dbReference type="CDD" id="cd20736">
    <property type="entry name" value="PoNe_Nuclease"/>
    <property type="match status" value="1"/>
</dbReference>
<gene>
    <name evidence="3" type="ORF">EDD57_101126</name>
</gene>
<dbReference type="InterPro" id="IPR011856">
    <property type="entry name" value="tRNA_endonuc-like_dom_sf"/>
</dbReference>
<sequence>MKDVRKQIGTLGEEVAAQLLEEKGYEVLTRNWRSQLGELDLIVTNQRDLVFVEVRTTTSTRFGYGFQSVDGKKQQQVRKIALQYVLNHVKRPYSLRFDVISVLLNRQTGQAIETEHFEGAF</sequence>
<protein>
    <recommendedName>
        <fullName evidence="2">UPF0102 protein EDD57_101126</fullName>
    </recommendedName>
</protein>
<dbReference type="EMBL" id="SLXV01000001">
    <property type="protein sequence ID" value="TCP70683.1"/>
    <property type="molecule type" value="Genomic_DNA"/>
</dbReference>
<keyword evidence="3" id="KW-0255">Endonuclease</keyword>
<name>A0A4R2S2V0_9BACL</name>
<evidence type="ECO:0000256" key="2">
    <source>
        <dbReference type="HAMAP-Rule" id="MF_00048"/>
    </source>
</evidence>
<dbReference type="RefSeq" id="WP_131847295.1">
    <property type="nucleotide sequence ID" value="NZ_SLXV01000001.1"/>
</dbReference>